<comment type="caution">
    <text evidence="3">The sequence shown here is derived from an EMBL/GenBank/DDBJ whole genome shotgun (WGS) entry which is preliminary data.</text>
</comment>
<feature type="coiled-coil region" evidence="1">
    <location>
        <begin position="31"/>
        <end position="86"/>
    </location>
</feature>
<reference evidence="3" key="1">
    <citation type="submission" date="2021-02" db="EMBL/GenBank/DDBJ databases">
        <authorList>
            <person name="Nowell W R."/>
        </authorList>
    </citation>
    <scope>NUCLEOTIDE SEQUENCE</scope>
</reference>
<proteinExistence type="predicted"/>
<organism evidence="3 4">
    <name type="scientific">Adineta steineri</name>
    <dbReference type="NCBI Taxonomy" id="433720"/>
    <lineage>
        <taxon>Eukaryota</taxon>
        <taxon>Metazoa</taxon>
        <taxon>Spiralia</taxon>
        <taxon>Gnathifera</taxon>
        <taxon>Rotifera</taxon>
        <taxon>Eurotatoria</taxon>
        <taxon>Bdelloidea</taxon>
        <taxon>Adinetida</taxon>
        <taxon>Adinetidae</taxon>
        <taxon>Adineta</taxon>
    </lineage>
</organism>
<accession>A0A820N3K3</accession>
<gene>
    <name evidence="3" type="ORF">OKA104_LOCUS50456</name>
</gene>
<evidence type="ECO:0000256" key="2">
    <source>
        <dbReference type="SAM" id="MobiDB-lite"/>
    </source>
</evidence>
<evidence type="ECO:0008006" key="5">
    <source>
        <dbReference type="Google" id="ProtNLM"/>
    </source>
</evidence>
<name>A0A820N3K3_9BILA</name>
<evidence type="ECO:0000256" key="1">
    <source>
        <dbReference type="SAM" id="Coils"/>
    </source>
</evidence>
<keyword evidence="1" id="KW-0175">Coiled coil</keyword>
<dbReference type="Proteomes" id="UP000663881">
    <property type="component" value="Unassembled WGS sequence"/>
</dbReference>
<protein>
    <recommendedName>
        <fullName evidence="5">Myosin tail domain-containing protein</fullName>
    </recommendedName>
</protein>
<sequence length="126" mass="15084">MTEAILSNRLHDIEEELKSERDVRYRQEKELTNLRLDFDDIEAQLDETSSARDREIEANKRLKQEIHDLRQKLELQSTENDENQNTIRRRFQDTVTELTSQVEALSKGKSRHEKENKNFLNEIEDL</sequence>
<evidence type="ECO:0000313" key="3">
    <source>
        <dbReference type="EMBL" id="CAF4382964.1"/>
    </source>
</evidence>
<dbReference type="AlphaFoldDB" id="A0A820N3K3"/>
<dbReference type="EMBL" id="CAJOAY010025411">
    <property type="protein sequence ID" value="CAF4382964.1"/>
    <property type="molecule type" value="Genomic_DNA"/>
</dbReference>
<feature type="non-terminal residue" evidence="3">
    <location>
        <position position="1"/>
    </location>
</feature>
<evidence type="ECO:0000313" key="4">
    <source>
        <dbReference type="Proteomes" id="UP000663881"/>
    </source>
</evidence>
<feature type="region of interest" description="Disordered" evidence="2">
    <location>
        <begin position="103"/>
        <end position="126"/>
    </location>
</feature>